<reference evidence="2 5" key="2">
    <citation type="journal article" date="2014" name="BMC Genomics">
        <title>An improved genome release (version Mt4.0) for the model legume Medicago truncatula.</title>
        <authorList>
            <person name="Tang H."/>
            <person name="Krishnakumar V."/>
            <person name="Bidwell S."/>
            <person name="Rosen B."/>
            <person name="Chan A."/>
            <person name="Zhou S."/>
            <person name="Gentzbittel L."/>
            <person name="Childs K.L."/>
            <person name="Yandell M."/>
            <person name="Gundlach H."/>
            <person name="Mayer K.F."/>
            <person name="Schwartz D.C."/>
            <person name="Town C.D."/>
        </authorList>
    </citation>
    <scope>GENOME REANNOTATION</scope>
    <source>
        <strain evidence="4 5">cv. Jemalong A17</strain>
    </source>
</reference>
<dbReference type="OrthoDB" id="1654714at2759"/>
<organism evidence="2 5">
    <name type="scientific">Medicago truncatula</name>
    <name type="common">Barrel medic</name>
    <name type="synonym">Medicago tribuloides</name>
    <dbReference type="NCBI Taxonomy" id="3880"/>
    <lineage>
        <taxon>Eukaryota</taxon>
        <taxon>Viridiplantae</taxon>
        <taxon>Streptophyta</taxon>
        <taxon>Embryophyta</taxon>
        <taxon>Tracheophyta</taxon>
        <taxon>Spermatophyta</taxon>
        <taxon>Magnoliopsida</taxon>
        <taxon>eudicotyledons</taxon>
        <taxon>Gunneridae</taxon>
        <taxon>Pentapetalae</taxon>
        <taxon>rosids</taxon>
        <taxon>fabids</taxon>
        <taxon>Fabales</taxon>
        <taxon>Fabaceae</taxon>
        <taxon>Papilionoideae</taxon>
        <taxon>50 kb inversion clade</taxon>
        <taxon>NPAAA clade</taxon>
        <taxon>Hologalegina</taxon>
        <taxon>IRL clade</taxon>
        <taxon>Trifolieae</taxon>
        <taxon>Medicago</taxon>
    </lineage>
</organism>
<evidence type="ECO:0000256" key="1">
    <source>
        <dbReference type="SAM" id="MobiDB-lite"/>
    </source>
</evidence>
<evidence type="ECO:0000313" key="3">
    <source>
        <dbReference type="EMBL" id="RHN53125.1"/>
    </source>
</evidence>
<evidence type="ECO:0000313" key="2">
    <source>
        <dbReference type="EMBL" id="AES77100.1"/>
    </source>
</evidence>
<dbReference type="PANTHER" id="PTHR35505:SF5">
    <property type="entry name" value="SUBSTRATE CARRIER FAMILY PROTEIN"/>
    <property type="match status" value="1"/>
</dbReference>
<dbReference type="ExpressionAtlas" id="G7KJ82">
    <property type="expression patterns" value="differential"/>
</dbReference>
<dbReference type="EMBL" id="CM001222">
    <property type="protein sequence ID" value="AES77100.1"/>
    <property type="molecule type" value="Genomic_DNA"/>
</dbReference>
<dbReference type="STRING" id="3880.G7KJ82"/>
<dbReference type="OMA" id="VAAAHTM"/>
<dbReference type="Gramene" id="rna37894">
    <property type="protein sequence ID" value="RHN53125.1"/>
    <property type="gene ID" value="gene37894"/>
</dbReference>
<feature type="region of interest" description="Disordered" evidence="1">
    <location>
        <begin position="452"/>
        <end position="512"/>
    </location>
</feature>
<name>G7KJ82_MEDTR</name>
<dbReference type="HOGENOM" id="CLU_039238_1_0_1"/>
<reference evidence="2 5" key="1">
    <citation type="journal article" date="2011" name="Nature">
        <title>The Medicago genome provides insight into the evolution of rhizobial symbioses.</title>
        <authorList>
            <person name="Young N.D."/>
            <person name="Debelle F."/>
            <person name="Oldroyd G.E."/>
            <person name="Geurts R."/>
            <person name="Cannon S.B."/>
            <person name="Udvardi M.K."/>
            <person name="Benedito V.A."/>
            <person name="Mayer K.F."/>
            <person name="Gouzy J."/>
            <person name="Schoof H."/>
            <person name="Van de Peer Y."/>
            <person name="Proost S."/>
            <person name="Cook D.R."/>
            <person name="Meyers B.C."/>
            <person name="Spannagl M."/>
            <person name="Cheung F."/>
            <person name="De Mita S."/>
            <person name="Krishnakumar V."/>
            <person name="Gundlach H."/>
            <person name="Zhou S."/>
            <person name="Mudge J."/>
            <person name="Bharti A.K."/>
            <person name="Murray J.D."/>
            <person name="Naoumkina M.A."/>
            <person name="Rosen B."/>
            <person name="Silverstein K.A."/>
            <person name="Tang H."/>
            <person name="Rombauts S."/>
            <person name="Zhao P.X."/>
            <person name="Zhou P."/>
            <person name="Barbe V."/>
            <person name="Bardou P."/>
            <person name="Bechner M."/>
            <person name="Bellec A."/>
            <person name="Berger A."/>
            <person name="Berges H."/>
            <person name="Bidwell S."/>
            <person name="Bisseling T."/>
            <person name="Choisne N."/>
            <person name="Couloux A."/>
            <person name="Denny R."/>
            <person name="Deshpande S."/>
            <person name="Dai X."/>
            <person name="Doyle J.J."/>
            <person name="Dudez A.M."/>
            <person name="Farmer A.D."/>
            <person name="Fouteau S."/>
            <person name="Franken C."/>
            <person name="Gibelin C."/>
            <person name="Gish J."/>
            <person name="Goldstein S."/>
            <person name="Gonzalez A.J."/>
            <person name="Green P.J."/>
            <person name="Hallab A."/>
            <person name="Hartog M."/>
            <person name="Hua A."/>
            <person name="Humphray S.J."/>
            <person name="Jeong D.H."/>
            <person name="Jing Y."/>
            <person name="Jocker A."/>
            <person name="Kenton S.M."/>
            <person name="Kim D.J."/>
            <person name="Klee K."/>
            <person name="Lai H."/>
            <person name="Lang C."/>
            <person name="Lin S."/>
            <person name="Macmil S.L."/>
            <person name="Magdelenat G."/>
            <person name="Matthews L."/>
            <person name="McCorrison J."/>
            <person name="Monaghan E.L."/>
            <person name="Mun J.H."/>
            <person name="Najar F.Z."/>
            <person name="Nicholson C."/>
            <person name="Noirot C."/>
            <person name="O'Bleness M."/>
            <person name="Paule C.R."/>
            <person name="Poulain J."/>
            <person name="Prion F."/>
            <person name="Qin B."/>
            <person name="Qu C."/>
            <person name="Retzel E.F."/>
            <person name="Riddle C."/>
            <person name="Sallet E."/>
            <person name="Samain S."/>
            <person name="Samson N."/>
            <person name="Sanders I."/>
            <person name="Saurat O."/>
            <person name="Scarpelli C."/>
            <person name="Schiex T."/>
            <person name="Segurens B."/>
            <person name="Severin A.J."/>
            <person name="Sherrier D.J."/>
            <person name="Shi R."/>
            <person name="Sims S."/>
            <person name="Singer S.R."/>
            <person name="Sinharoy S."/>
            <person name="Sterck L."/>
            <person name="Viollet A."/>
            <person name="Wang B.B."/>
            <person name="Wang K."/>
            <person name="Wang M."/>
            <person name="Wang X."/>
            <person name="Warfsmann J."/>
            <person name="Weissenbach J."/>
            <person name="White D.D."/>
            <person name="White J.D."/>
            <person name="Wiley G.B."/>
            <person name="Wincker P."/>
            <person name="Xing Y."/>
            <person name="Yang L."/>
            <person name="Yao Z."/>
            <person name="Ying F."/>
            <person name="Zhai J."/>
            <person name="Zhou L."/>
            <person name="Zuber A."/>
            <person name="Denarie J."/>
            <person name="Dixon R.A."/>
            <person name="May G.D."/>
            <person name="Schwartz D.C."/>
            <person name="Rogers J."/>
            <person name="Quetier F."/>
            <person name="Town C.D."/>
            <person name="Roe B.A."/>
        </authorList>
    </citation>
    <scope>NUCLEOTIDE SEQUENCE [LARGE SCALE GENOMIC DNA]</scope>
    <source>
        <strain evidence="2">A17</strain>
        <strain evidence="4 5">cv. Jemalong A17</strain>
    </source>
</reference>
<dbReference type="KEGG" id="mtr:11432633"/>
<feature type="compositionally biased region" description="Acidic residues" evidence="1">
    <location>
        <begin position="497"/>
        <end position="512"/>
    </location>
</feature>
<dbReference type="Proteomes" id="UP000265566">
    <property type="component" value="Chromosome 6"/>
</dbReference>
<accession>G7KJ82</accession>
<dbReference type="PANTHER" id="PTHR35505">
    <property type="entry name" value="OS01G0600300 PROTEIN"/>
    <property type="match status" value="1"/>
</dbReference>
<evidence type="ECO:0000313" key="4">
    <source>
        <dbReference type="EnsemblPlants" id="AES77100"/>
    </source>
</evidence>
<evidence type="ECO:0000313" key="5">
    <source>
        <dbReference type="Proteomes" id="UP000002051"/>
    </source>
</evidence>
<dbReference type="AlphaFoldDB" id="G7KJ82"/>
<dbReference type="Proteomes" id="UP000002051">
    <property type="component" value="Chromosome 6"/>
</dbReference>
<protein>
    <submittedName>
        <fullName evidence="2 4">Uncharacterized protein</fullName>
    </submittedName>
</protein>
<reference evidence="3" key="4">
    <citation type="journal article" date="2018" name="Nat. Plants">
        <title>Whole-genome landscape of Medicago truncatula symbiotic genes.</title>
        <authorList>
            <person name="Pecrix Y."/>
            <person name="Gamas P."/>
            <person name="Carrere S."/>
        </authorList>
    </citation>
    <scope>NUCLEOTIDE SEQUENCE</scope>
    <source>
        <tissue evidence="3">Leaves</tissue>
    </source>
</reference>
<dbReference type="eggNOG" id="ENOG502QQVM">
    <property type="taxonomic scope" value="Eukaryota"/>
</dbReference>
<dbReference type="PaxDb" id="3880-AES77100"/>
<dbReference type="EnsemblPlants" id="AES77100">
    <property type="protein sequence ID" value="AES77100"/>
    <property type="gene ID" value="MTR_6g091790"/>
</dbReference>
<keyword evidence="5" id="KW-1185">Reference proteome</keyword>
<feature type="compositionally biased region" description="Basic residues" evidence="1">
    <location>
        <begin position="461"/>
        <end position="474"/>
    </location>
</feature>
<dbReference type="EMBL" id="PSQE01000006">
    <property type="protein sequence ID" value="RHN53125.1"/>
    <property type="molecule type" value="Genomic_DNA"/>
</dbReference>
<proteinExistence type="predicted"/>
<sequence>METTSLIPHVGENYTLKLKNTMQEILSKLPKESPEFSHSIDALHELMQTKVDPPFDVIWVYSAIKFGCRKSLKGDNLEQISAAKALFQLISACSASVGGSKSIALLAPVVFMIHSVVKELFELKREKKAMKEVKSLVDMILGFMSICCSKISEEEDLDLVLSLNDLARLWVDDDDDDANDGFETLLPLVSSDVCGWICGGKFHVGYLAGAVMMEVFLLKLCLFFDMGMEKGELEMYLKSWSVGSISSFQNVYFLEVLMRTTLETSLPLNSILKAKDEFLLKKVLLDAVLLVEYSFIYENAKNIKSLALTRLILTHVAVEYLREFDQNRIISYSKAFSTSNLPSQIIKLVSNQNGIEENSGKTFGSSPRALINWLLRLENLGIRVFEDDTLKSHAKLCPDISQMEQSAAGTLDDKVTDEGLFFVDNVGEEENAGEEDNQSKLISDAFVAAAQTMKSSDNESRKRKGKSSGKKVKFVKYDLNQKSVPVKGGTSASNDSSSDESEVEDPNSDSDA</sequence>
<gene>
    <name evidence="4" type="primary">11432633</name>
    <name evidence="2" type="ordered locus">MTR_6g091790</name>
    <name evidence="3" type="ORF">MtrunA17_Chr6g0488071</name>
</gene>
<reference evidence="4" key="3">
    <citation type="submission" date="2015-04" db="UniProtKB">
        <authorList>
            <consortium name="EnsemblPlants"/>
        </authorList>
    </citation>
    <scope>IDENTIFICATION</scope>
    <source>
        <strain evidence="4">cv. Jemalong A17</strain>
    </source>
</reference>